<dbReference type="PANTHER" id="PTHR24282:SF255">
    <property type="entry name" value="CYTOCHROME P450 72A11-RELATED"/>
    <property type="match status" value="1"/>
</dbReference>
<dbReference type="EMBL" id="SDRB02005865">
    <property type="protein sequence ID" value="THG13487.1"/>
    <property type="molecule type" value="Genomic_DNA"/>
</dbReference>
<keyword evidence="10" id="KW-1185">Reference proteome</keyword>
<evidence type="ECO:0000256" key="4">
    <source>
        <dbReference type="ARBA" id="ARBA00022723"/>
    </source>
</evidence>
<evidence type="ECO:0000313" key="9">
    <source>
        <dbReference type="EMBL" id="THG13487.1"/>
    </source>
</evidence>
<dbReference type="STRING" id="542762.A0A4V3WNR0"/>
<organism evidence="9 10">
    <name type="scientific">Camellia sinensis var. sinensis</name>
    <name type="common">China tea</name>
    <dbReference type="NCBI Taxonomy" id="542762"/>
    <lineage>
        <taxon>Eukaryota</taxon>
        <taxon>Viridiplantae</taxon>
        <taxon>Streptophyta</taxon>
        <taxon>Embryophyta</taxon>
        <taxon>Tracheophyta</taxon>
        <taxon>Spermatophyta</taxon>
        <taxon>Magnoliopsida</taxon>
        <taxon>eudicotyledons</taxon>
        <taxon>Gunneridae</taxon>
        <taxon>Pentapetalae</taxon>
        <taxon>asterids</taxon>
        <taxon>Ericales</taxon>
        <taxon>Theaceae</taxon>
        <taxon>Camellia</taxon>
    </lineage>
</organism>
<keyword evidence="3" id="KW-0349">Heme</keyword>
<evidence type="ECO:0000256" key="5">
    <source>
        <dbReference type="ARBA" id="ARBA00023002"/>
    </source>
</evidence>
<name>A0A4V3WNR0_CAMSN</name>
<evidence type="ECO:0000256" key="2">
    <source>
        <dbReference type="ARBA" id="ARBA00010617"/>
    </source>
</evidence>
<evidence type="ECO:0000256" key="7">
    <source>
        <dbReference type="ARBA" id="ARBA00023033"/>
    </source>
</evidence>
<evidence type="ECO:0000313" key="10">
    <source>
        <dbReference type="Proteomes" id="UP000306102"/>
    </source>
</evidence>
<dbReference type="Gene3D" id="1.20.120.990">
    <property type="entry name" value="Glycosyltransferase family 88, C-terminal domain"/>
    <property type="match status" value="1"/>
</dbReference>
<proteinExistence type="inferred from homology"/>
<dbReference type="Proteomes" id="UP000306102">
    <property type="component" value="Unassembled WGS sequence"/>
</dbReference>
<protein>
    <submittedName>
        <fullName evidence="9">Uncharacterized protein</fullName>
    </submittedName>
</protein>
<gene>
    <name evidence="9" type="ORF">TEA_016771</name>
</gene>
<evidence type="ECO:0000256" key="3">
    <source>
        <dbReference type="ARBA" id="ARBA00022617"/>
    </source>
</evidence>
<keyword evidence="6" id="KW-0408">Iron</keyword>
<dbReference type="GO" id="GO:0004497">
    <property type="term" value="F:monooxygenase activity"/>
    <property type="evidence" value="ECO:0007669"/>
    <property type="project" value="UniProtKB-KW"/>
</dbReference>
<reference evidence="9 10" key="1">
    <citation type="journal article" date="2018" name="Proc. Natl. Acad. Sci. U.S.A.">
        <title>Draft genome sequence of Camellia sinensis var. sinensis provides insights into the evolution of the tea genome and tea quality.</title>
        <authorList>
            <person name="Wei C."/>
            <person name="Yang H."/>
            <person name="Wang S."/>
            <person name="Zhao J."/>
            <person name="Liu C."/>
            <person name="Gao L."/>
            <person name="Xia E."/>
            <person name="Lu Y."/>
            <person name="Tai Y."/>
            <person name="She G."/>
            <person name="Sun J."/>
            <person name="Cao H."/>
            <person name="Tong W."/>
            <person name="Gao Q."/>
            <person name="Li Y."/>
            <person name="Deng W."/>
            <person name="Jiang X."/>
            <person name="Wang W."/>
            <person name="Chen Q."/>
            <person name="Zhang S."/>
            <person name="Li H."/>
            <person name="Wu J."/>
            <person name="Wang P."/>
            <person name="Li P."/>
            <person name="Shi C."/>
            <person name="Zheng F."/>
            <person name="Jian J."/>
            <person name="Huang B."/>
            <person name="Shan D."/>
            <person name="Shi M."/>
            <person name="Fang C."/>
            <person name="Yue Y."/>
            <person name="Li F."/>
            <person name="Li D."/>
            <person name="Wei S."/>
            <person name="Han B."/>
            <person name="Jiang C."/>
            <person name="Yin Y."/>
            <person name="Xia T."/>
            <person name="Zhang Z."/>
            <person name="Bennetzen J.L."/>
            <person name="Zhao S."/>
            <person name="Wan X."/>
        </authorList>
    </citation>
    <scope>NUCLEOTIDE SEQUENCE [LARGE SCALE GENOMIC DNA]</scope>
    <source>
        <strain evidence="10">cv. Shuchazao</strain>
        <tissue evidence="9">Leaf</tissue>
    </source>
</reference>
<dbReference type="AlphaFoldDB" id="A0A4V3WNR0"/>
<dbReference type="GO" id="GO:0046872">
    <property type="term" value="F:metal ion binding"/>
    <property type="evidence" value="ECO:0007669"/>
    <property type="project" value="UniProtKB-KW"/>
</dbReference>
<keyword evidence="4" id="KW-0479">Metal-binding</keyword>
<accession>A0A4V3WNR0</accession>
<comment type="caution">
    <text evidence="9">The sequence shown here is derived from an EMBL/GenBank/DDBJ whole genome shotgun (WGS) entry which is preliminary data.</text>
</comment>
<evidence type="ECO:0000256" key="1">
    <source>
        <dbReference type="ARBA" id="ARBA00004370"/>
    </source>
</evidence>
<keyword evidence="8" id="KW-0472">Membrane</keyword>
<keyword evidence="5" id="KW-0560">Oxidoreductase</keyword>
<sequence>MPMEGSELGMVEAKAAREVSERARFLGKSQQTVVRRCQRIDVNDKRRYVEAKAAREVSETARTKNMREMREITTKTLTSSSLQPLPASQDEVFWLPSKTRKYTLNGKALNHQITEQLQKQEQGQRREQLFQKYLESNMVLAMYSSCCKMINKWKELVSTTVSCELDVWPDLTQLSADLISRTAFDSSYEGGKRIFQLQR</sequence>
<evidence type="ECO:0000256" key="6">
    <source>
        <dbReference type="ARBA" id="ARBA00023004"/>
    </source>
</evidence>
<dbReference type="GO" id="GO:0016020">
    <property type="term" value="C:membrane"/>
    <property type="evidence" value="ECO:0007669"/>
    <property type="project" value="UniProtKB-SubCell"/>
</dbReference>
<dbReference type="PANTHER" id="PTHR24282">
    <property type="entry name" value="CYTOCHROME P450 FAMILY MEMBER"/>
    <property type="match status" value="1"/>
</dbReference>
<dbReference type="InterPro" id="IPR050665">
    <property type="entry name" value="Cytochrome_P450_Monooxygen"/>
</dbReference>
<evidence type="ECO:0000256" key="8">
    <source>
        <dbReference type="ARBA" id="ARBA00023136"/>
    </source>
</evidence>
<comment type="similarity">
    <text evidence="2">Belongs to the cytochrome P450 family.</text>
</comment>
<comment type="subcellular location">
    <subcellularLocation>
        <location evidence="1">Membrane</location>
    </subcellularLocation>
</comment>
<keyword evidence="7" id="KW-0503">Monooxygenase</keyword>